<name>A0A7R9LYB4_9ACAR</name>
<gene>
    <name evidence="2" type="ORF">ONB1V03_LOCUS7671</name>
</gene>
<dbReference type="PANTHER" id="PTHR15109">
    <property type="entry name" value="AGAP004327-PA"/>
    <property type="match status" value="1"/>
</dbReference>
<feature type="region of interest" description="Disordered" evidence="1">
    <location>
        <begin position="1"/>
        <end position="27"/>
    </location>
</feature>
<dbReference type="EMBL" id="CAJPVJ010004002">
    <property type="protein sequence ID" value="CAG2168178.1"/>
    <property type="molecule type" value="Genomic_DNA"/>
</dbReference>
<evidence type="ECO:0000313" key="3">
    <source>
        <dbReference type="Proteomes" id="UP000728032"/>
    </source>
</evidence>
<dbReference type="OrthoDB" id="10044608at2759"/>
<organism evidence="2">
    <name type="scientific">Oppiella nova</name>
    <dbReference type="NCBI Taxonomy" id="334625"/>
    <lineage>
        <taxon>Eukaryota</taxon>
        <taxon>Metazoa</taxon>
        <taxon>Ecdysozoa</taxon>
        <taxon>Arthropoda</taxon>
        <taxon>Chelicerata</taxon>
        <taxon>Arachnida</taxon>
        <taxon>Acari</taxon>
        <taxon>Acariformes</taxon>
        <taxon>Sarcoptiformes</taxon>
        <taxon>Oribatida</taxon>
        <taxon>Brachypylina</taxon>
        <taxon>Oppioidea</taxon>
        <taxon>Oppiidae</taxon>
        <taxon>Oppiella</taxon>
    </lineage>
</organism>
<evidence type="ECO:0000256" key="1">
    <source>
        <dbReference type="SAM" id="MobiDB-lite"/>
    </source>
</evidence>
<dbReference type="PANTHER" id="PTHR15109:SF4">
    <property type="entry name" value="FAM193 C-TERMINAL DOMAIN-CONTAINING PROTEIN"/>
    <property type="match status" value="1"/>
</dbReference>
<accession>A0A7R9LYB4</accession>
<keyword evidence="3" id="KW-1185">Reference proteome</keyword>
<feature type="non-terminal residue" evidence="2">
    <location>
        <position position="485"/>
    </location>
</feature>
<feature type="compositionally biased region" description="Gly residues" evidence="1">
    <location>
        <begin position="362"/>
        <end position="375"/>
    </location>
</feature>
<dbReference type="InterPro" id="IPR029717">
    <property type="entry name" value="FAM193"/>
</dbReference>
<evidence type="ECO:0000313" key="2">
    <source>
        <dbReference type="EMBL" id="CAD7650180.1"/>
    </source>
</evidence>
<reference evidence="2" key="1">
    <citation type="submission" date="2020-11" db="EMBL/GenBank/DDBJ databases">
        <authorList>
            <person name="Tran Van P."/>
        </authorList>
    </citation>
    <scope>NUCLEOTIDE SEQUENCE</scope>
</reference>
<feature type="region of interest" description="Disordered" evidence="1">
    <location>
        <begin position="54"/>
        <end position="74"/>
    </location>
</feature>
<feature type="compositionally biased region" description="Basic residues" evidence="1">
    <location>
        <begin position="59"/>
        <end position="70"/>
    </location>
</feature>
<feature type="compositionally biased region" description="Low complexity" evidence="1">
    <location>
        <begin position="14"/>
        <end position="27"/>
    </location>
</feature>
<proteinExistence type="predicted"/>
<dbReference type="EMBL" id="OC918827">
    <property type="protein sequence ID" value="CAD7650180.1"/>
    <property type="molecule type" value="Genomic_DNA"/>
</dbReference>
<dbReference type="AlphaFoldDB" id="A0A7R9LYB4"/>
<protein>
    <submittedName>
        <fullName evidence="2">Uncharacterized protein</fullName>
    </submittedName>
</protein>
<dbReference type="Proteomes" id="UP000728032">
    <property type="component" value="Unassembled WGS sequence"/>
</dbReference>
<feature type="region of interest" description="Disordered" evidence="1">
    <location>
        <begin position="362"/>
        <end position="384"/>
    </location>
</feature>
<sequence length="485" mass="53508">MPMTTETSPPVRATETMSASSTTTTTTISVTTTTTITNTSDECQCSACQRLEPGADGAHHHHHSHHHPDHHLKGSAAGAVAGALTPAQHEDLRSCWHELKAAVLRIYRESGLVLNQTFVTQNRLELTASSTTTTATSGHKCPLPSNDKLKDIVHKLCVHDRHKLYQCLEAQVRLFVVEMRLNLLKHLEHGSQSLFEAMIDQYGKLCRASKKSAQFLQELESKHLRKFNLTWEFLNRRLFQSTVYSDTFIKHGLPKYVCADRHTACPLSPLTSFRVCPLGQPVITRFGLTALTKDRSLIDMYARFLKFEDEMTVISVVWREAQQFIDKYEKFAILNKKRALIKEWEQFSVEWVLDDHVSGGGGGGAGGGGGGGSVGGKSKSGESPMCIKKPSIECLNARFLEEQKLLKSGKNMQSVNIEIETNSALQEQTLLAAYGEWDAIDIKTITTNLPPGVAAANRHLKSSTAATQVDLLLTSKAKSEANGAK</sequence>